<evidence type="ECO:0000256" key="1">
    <source>
        <dbReference type="SAM" id="MobiDB-lite"/>
    </source>
</evidence>
<sequence length="29" mass="3001">MATARTPAVEAVGPGRGQLTEARWGSYAP</sequence>
<evidence type="ECO:0000313" key="3">
    <source>
        <dbReference type="Proteomes" id="UP000530530"/>
    </source>
</evidence>
<dbReference type="Proteomes" id="UP000530530">
    <property type="component" value="Unassembled WGS sequence"/>
</dbReference>
<organism evidence="2 3">
    <name type="scientific">Streptomyces rapamycinicus</name>
    <dbReference type="NCBI Taxonomy" id="1226757"/>
    <lineage>
        <taxon>Bacteria</taxon>
        <taxon>Bacillati</taxon>
        <taxon>Actinomycetota</taxon>
        <taxon>Actinomycetes</taxon>
        <taxon>Kitasatosporales</taxon>
        <taxon>Streptomycetaceae</taxon>
        <taxon>Streptomyces</taxon>
        <taxon>Streptomyces violaceusniger group</taxon>
    </lineage>
</organism>
<protein>
    <submittedName>
        <fullName evidence="2">Uncharacterized protein</fullName>
    </submittedName>
</protein>
<evidence type="ECO:0000313" key="2">
    <source>
        <dbReference type="EMBL" id="MBB4782786.1"/>
    </source>
</evidence>
<gene>
    <name evidence="2" type="ORF">BJY27_003747</name>
</gene>
<keyword evidence="3" id="KW-1185">Reference proteome</keyword>
<dbReference type="EMBL" id="JACHNG010000001">
    <property type="protein sequence ID" value="MBB4782786.1"/>
    <property type="molecule type" value="Genomic_DNA"/>
</dbReference>
<name>A0ABR6LKD0_9ACTN</name>
<comment type="caution">
    <text evidence="2">The sequence shown here is derived from an EMBL/GenBank/DDBJ whole genome shotgun (WGS) entry which is preliminary data.</text>
</comment>
<feature type="region of interest" description="Disordered" evidence="1">
    <location>
        <begin position="1"/>
        <end position="29"/>
    </location>
</feature>
<accession>A0ABR6LKD0</accession>
<proteinExistence type="predicted"/>
<reference evidence="2 3" key="1">
    <citation type="submission" date="2020-08" db="EMBL/GenBank/DDBJ databases">
        <title>Sequencing the genomes of 1000 actinobacteria strains.</title>
        <authorList>
            <person name="Klenk H.-P."/>
        </authorList>
    </citation>
    <scope>NUCLEOTIDE SEQUENCE [LARGE SCALE GENOMIC DNA]</scope>
    <source>
        <strain evidence="2 3">DSM 41530</strain>
    </source>
</reference>